<reference evidence="2 3" key="1">
    <citation type="submission" date="2017-12" db="EMBL/GenBank/DDBJ databases">
        <authorList>
            <consortium name="DOE Joint Genome Institute"/>
            <person name="Haridas S."/>
            <person name="Kjaerbolling I."/>
            <person name="Vesth T.C."/>
            <person name="Frisvad J.C."/>
            <person name="Nybo J.L."/>
            <person name="Theobald S."/>
            <person name="Kuo A."/>
            <person name="Bowyer P."/>
            <person name="Matsuda Y."/>
            <person name="Mondo S."/>
            <person name="Lyhne E.K."/>
            <person name="Kogle M.E."/>
            <person name="Clum A."/>
            <person name="Lipzen A."/>
            <person name="Salamov A."/>
            <person name="Ngan C.Y."/>
            <person name="Daum C."/>
            <person name="Chiniquy J."/>
            <person name="Barry K."/>
            <person name="LaButti K."/>
            <person name="Simmons B.A."/>
            <person name="Magnuson J.K."/>
            <person name="Mortensen U.H."/>
            <person name="Larsen T.O."/>
            <person name="Grigoriev I.V."/>
            <person name="Baker S.E."/>
            <person name="Andersen M.R."/>
            <person name="Nordberg H.P."/>
            <person name="Cantor M.N."/>
            <person name="Hua S.X."/>
        </authorList>
    </citation>
    <scope>NUCLEOTIDE SEQUENCE [LARGE SCALE GENOMIC DNA]</scope>
    <source>
        <strain evidence="2 3">CBS 102.13</strain>
    </source>
</reference>
<gene>
    <name evidence="2" type="ORF">BDW47DRAFT_106138</name>
</gene>
<dbReference type="GeneID" id="36519872"/>
<organism evidence="2 3">
    <name type="scientific">Aspergillus candidus</name>
    <dbReference type="NCBI Taxonomy" id="41067"/>
    <lineage>
        <taxon>Eukaryota</taxon>
        <taxon>Fungi</taxon>
        <taxon>Dikarya</taxon>
        <taxon>Ascomycota</taxon>
        <taxon>Pezizomycotina</taxon>
        <taxon>Eurotiomycetes</taxon>
        <taxon>Eurotiomycetidae</taxon>
        <taxon>Eurotiales</taxon>
        <taxon>Aspergillaceae</taxon>
        <taxon>Aspergillus</taxon>
        <taxon>Aspergillus subgen. Circumdati</taxon>
    </lineage>
</organism>
<keyword evidence="3" id="KW-1185">Reference proteome</keyword>
<keyword evidence="1" id="KW-0812">Transmembrane</keyword>
<name>A0A2I2FBF8_ASPCN</name>
<keyword evidence="1" id="KW-0472">Membrane</keyword>
<accession>A0A2I2FBF8</accession>
<dbReference type="PROSITE" id="PS51257">
    <property type="entry name" value="PROKAR_LIPOPROTEIN"/>
    <property type="match status" value="1"/>
</dbReference>
<dbReference type="AlphaFoldDB" id="A0A2I2FBF8"/>
<evidence type="ECO:0000313" key="3">
    <source>
        <dbReference type="Proteomes" id="UP000234585"/>
    </source>
</evidence>
<evidence type="ECO:0000256" key="1">
    <source>
        <dbReference type="SAM" id="Phobius"/>
    </source>
</evidence>
<dbReference type="EMBL" id="KZ559139">
    <property type="protein sequence ID" value="PLB37959.1"/>
    <property type="molecule type" value="Genomic_DNA"/>
</dbReference>
<protein>
    <submittedName>
        <fullName evidence="2">Uncharacterized protein</fullName>
    </submittedName>
</protein>
<dbReference type="Proteomes" id="UP000234585">
    <property type="component" value="Unassembled WGS sequence"/>
</dbReference>
<dbReference type="RefSeq" id="XP_024671971.1">
    <property type="nucleotide sequence ID" value="XM_024812712.1"/>
</dbReference>
<evidence type="ECO:0000313" key="2">
    <source>
        <dbReference type="EMBL" id="PLB37959.1"/>
    </source>
</evidence>
<feature type="transmembrane region" description="Helical" evidence="1">
    <location>
        <begin position="12"/>
        <end position="29"/>
    </location>
</feature>
<proteinExistence type="predicted"/>
<sequence>MKARELSPWIRAVFAGFGWVGCIWVSTYLPTIDVYLGSKIGRYQQSQLPFYPWREDKIRNEK</sequence>
<keyword evidence="1" id="KW-1133">Transmembrane helix</keyword>